<evidence type="ECO:0000256" key="11">
    <source>
        <dbReference type="RuleBase" id="RU362091"/>
    </source>
</evidence>
<dbReference type="PANTHER" id="PTHR42985:SF40">
    <property type="entry name" value="LD47995P-RELATED"/>
    <property type="match status" value="1"/>
</dbReference>
<evidence type="ECO:0000256" key="2">
    <source>
        <dbReference type="ARBA" id="ARBA00006434"/>
    </source>
</evidence>
<sequence length="589" mass="64201">MHSQLELATRFGVEDYAVFVAMLAISMGIGIYYACSGDRQRTAKAFLMADKSMGVFPVSFSLFASFISAPAILGIPVEVYTYGTSYWTMTLSFLIVLPVTAYLYMPVFHDLDLTSSYEYLERRFNRTVRKLSSAIFVGNMIMFLAIVTYVPAVALSQVTGMHVWLSVSIIGIVCTIYTTLGGMKAVMWTDAVQILVMLFSMSVVALRGLSLSGGFTNVWITCYNGGRLNTFKQSVMAKFACSVIFISLSITIGLLVYAKYATCDPLSIKLIQSKIQILPLFVMESLSDFPGLPGLFVAGLFSASLSTLSSGLNSLAAVTLEDFVKPLCYPKLSERQAGFASKFIASLYGVAALGLVAVVEQLGNILEAVFSLFGMVSAPLFGLFTLGMFFPHANSLGAGVGFFSGLVVVLWLGIGAQIMKPHIPHLPVSVSDCNTTVHVTRVVLENITTFPERTEPYSVYNISYLWYSTIGMLIVIIVGLFVSYLSSKFTYWPITFQDPLEVDPRLLSPPIRRLFNHSQVPNPSTTSTRSSFCLKFKETSKYHLSTVFGPESDAPAKSLTTGAADNIAEDKNELACDPSTETSAAVALL</sequence>
<reference evidence="13" key="2">
    <citation type="submission" date="2015-02" db="UniProtKB">
        <authorList>
            <consortium name="EnsemblMetazoa"/>
        </authorList>
    </citation>
    <scope>IDENTIFICATION</scope>
</reference>
<keyword evidence="7" id="KW-0915">Sodium</keyword>
<feature type="transmembrane region" description="Helical" evidence="12">
    <location>
        <begin position="55"/>
        <end position="73"/>
    </location>
</feature>
<keyword evidence="10" id="KW-0739">Sodium transport</keyword>
<dbReference type="HOGENOM" id="CLU_018808_11_1_1"/>
<evidence type="ECO:0000256" key="12">
    <source>
        <dbReference type="SAM" id="Phobius"/>
    </source>
</evidence>
<dbReference type="CDD" id="cd11492">
    <property type="entry name" value="SLC5sbd_NIS-SMVT"/>
    <property type="match status" value="1"/>
</dbReference>
<dbReference type="Gene3D" id="1.20.1730.10">
    <property type="entry name" value="Sodium/glucose cotransporter"/>
    <property type="match status" value="1"/>
</dbReference>
<feature type="transmembrane region" description="Helical" evidence="12">
    <location>
        <begin position="85"/>
        <end position="105"/>
    </location>
</feature>
<dbReference type="STRING" id="126957.T1IT22"/>
<evidence type="ECO:0000256" key="3">
    <source>
        <dbReference type="ARBA" id="ARBA00022448"/>
    </source>
</evidence>
<keyword evidence="14" id="KW-1185">Reference proteome</keyword>
<evidence type="ECO:0000256" key="8">
    <source>
        <dbReference type="ARBA" id="ARBA00023065"/>
    </source>
</evidence>
<dbReference type="PhylomeDB" id="T1IT22"/>
<keyword evidence="8" id="KW-0406">Ion transport</keyword>
<evidence type="ECO:0000256" key="7">
    <source>
        <dbReference type="ARBA" id="ARBA00023053"/>
    </source>
</evidence>
<feature type="transmembrane region" description="Helical" evidence="12">
    <location>
        <begin position="161"/>
        <end position="180"/>
    </location>
</feature>
<evidence type="ECO:0000256" key="1">
    <source>
        <dbReference type="ARBA" id="ARBA00004651"/>
    </source>
</evidence>
<feature type="transmembrane region" description="Helical" evidence="12">
    <location>
        <begin position="235"/>
        <end position="258"/>
    </location>
</feature>
<feature type="transmembrane region" description="Helical" evidence="12">
    <location>
        <begin position="339"/>
        <end position="359"/>
    </location>
</feature>
<comment type="subcellular location">
    <subcellularLocation>
        <location evidence="1">Cell membrane</location>
        <topology evidence="1">Multi-pass membrane protein</topology>
    </subcellularLocation>
</comment>
<evidence type="ECO:0000256" key="9">
    <source>
        <dbReference type="ARBA" id="ARBA00023136"/>
    </source>
</evidence>
<keyword evidence="5 12" id="KW-0812">Transmembrane</keyword>
<feature type="transmembrane region" description="Helical" evidence="12">
    <location>
        <begin position="396"/>
        <end position="419"/>
    </location>
</feature>
<organism evidence="13 14">
    <name type="scientific">Strigamia maritima</name>
    <name type="common">European centipede</name>
    <name type="synonym">Geophilus maritimus</name>
    <dbReference type="NCBI Taxonomy" id="126957"/>
    <lineage>
        <taxon>Eukaryota</taxon>
        <taxon>Metazoa</taxon>
        <taxon>Ecdysozoa</taxon>
        <taxon>Arthropoda</taxon>
        <taxon>Myriapoda</taxon>
        <taxon>Chilopoda</taxon>
        <taxon>Pleurostigmophora</taxon>
        <taxon>Geophilomorpha</taxon>
        <taxon>Linotaeniidae</taxon>
        <taxon>Strigamia</taxon>
    </lineage>
</organism>
<keyword evidence="6 12" id="KW-1133">Transmembrane helix</keyword>
<dbReference type="EMBL" id="AFFK01019063">
    <property type="status" value="NOT_ANNOTATED_CDS"/>
    <property type="molecule type" value="Genomic_DNA"/>
</dbReference>
<proteinExistence type="inferred from homology"/>
<feature type="transmembrane region" description="Helical" evidence="12">
    <location>
        <begin position="365"/>
        <end position="389"/>
    </location>
</feature>
<dbReference type="EnsemblMetazoa" id="SMAR004266-RA">
    <property type="protein sequence ID" value="SMAR004266-PA"/>
    <property type="gene ID" value="SMAR004266"/>
</dbReference>
<accession>T1IT22</accession>
<dbReference type="InterPro" id="IPR001734">
    <property type="entry name" value="Na/solute_symporter"/>
</dbReference>
<feature type="transmembrane region" description="Helical" evidence="12">
    <location>
        <begin position="16"/>
        <end position="35"/>
    </location>
</feature>
<dbReference type="InterPro" id="IPR038377">
    <property type="entry name" value="Na/Glc_symporter_sf"/>
</dbReference>
<evidence type="ECO:0000256" key="10">
    <source>
        <dbReference type="ARBA" id="ARBA00023201"/>
    </source>
</evidence>
<dbReference type="GO" id="GO:0006814">
    <property type="term" value="P:sodium ion transport"/>
    <property type="evidence" value="ECO:0007669"/>
    <property type="project" value="UniProtKB-KW"/>
</dbReference>
<dbReference type="GO" id="GO:0015293">
    <property type="term" value="F:symporter activity"/>
    <property type="evidence" value="ECO:0007669"/>
    <property type="project" value="TreeGrafter"/>
</dbReference>
<evidence type="ECO:0000256" key="4">
    <source>
        <dbReference type="ARBA" id="ARBA00022475"/>
    </source>
</evidence>
<keyword evidence="4" id="KW-1003">Cell membrane</keyword>
<dbReference type="eggNOG" id="KOG2349">
    <property type="taxonomic scope" value="Eukaryota"/>
</dbReference>
<reference evidence="14" key="1">
    <citation type="submission" date="2011-05" db="EMBL/GenBank/DDBJ databases">
        <authorList>
            <person name="Richards S.R."/>
            <person name="Qu J."/>
            <person name="Jiang H."/>
            <person name="Jhangiani S.N."/>
            <person name="Agravi P."/>
            <person name="Goodspeed R."/>
            <person name="Gross S."/>
            <person name="Mandapat C."/>
            <person name="Jackson L."/>
            <person name="Mathew T."/>
            <person name="Pu L."/>
            <person name="Thornton R."/>
            <person name="Saada N."/>
            <person name="Wilczek-Boney K.B."/>
            <person name="Lee S."/>
            <person name="Kovar C."/>
            <person name="Wu Y."/>
            <person name="Scherer S.E."/>
            <person name="Worley K.C."/>
            <person name="Muzny D.M."/>
            <person name="Gibbs R."/>
        </authorList>
    </citation>
    <scope>NUCLEOTIDE SEQUENCE</scope>
    <source>
        <strain evidence="14">Brora</strain>
    </source>
</reference>
<protein>
    <recommendedName>
        <fullName evidence="15">Sodium-dependent multivitamin transporter</fullName>
    </recommendedName>
</protein>
<evidence type="ECO:0008006" key="15">
    <source>
        <dbReference type="Google" id="ProtNLM"/>
    </source>
</evidence>
<dbReference type="AlphaFoldDB" id="T1IT22"/>
<dbReference type="PROSITE" id="PS50283">
    <property type="entry name" value="NA_SOLUT_SYMP_3"/>
    <property type="match status" value="1"/>
</dbReference>
<dbReference type="InterPro" id="IPR051163">
    <property type="entry name" value="Sodium:Solute_Symporter_SSF"/>
</dbReference>
<dbReference type="Pfam" id="PF00474">
    <property type="entry name" value="SSF"/>
    <property type="match status" value="2"/>
</dbReference>
<evidence type="ECO:0000313" key="13">
    <source>
        <dbReference type="EnsemblMetazoa" id="SMAR004266-PA"/>
    </source>
</evidence>
<dbReference type="Proteomes" id="UP000014500">
    <property type="component" value="Unassembled WGS sequence"/>
</dbReference>
<keyword evidence="3" id="KW-0813">Transport</keyword>
<feature type="transmembrane region" description="Helical" evidence="12">
    <location>
        <begin position="131"/>
        <end position="155"/>
    </location>
</feature>
<dbReference type="GO" id="GO:0005886">
    <property type="term" value="C:plasma membrane"/>
    <property type="evidence" value="ECO:0007669"/>
    <property type="project" value="UniProtKB-SubCell"/>
</dbReference>
<name>T1IT22_STRMM</name>
<evidence type="ECO:0000256" key="5">
    <source>
        <dbReference type="ARBA" id="ARBA00022692"/>
    </source>
</evidence>
<evidence type="ECO:0000256" key="6">
    <source>
        <dbReference type="ARBA" id="ARBA00022989"/>
    </source>
</evidence>
<comment type="similarity">
    <text evidence="2 11">Belongs to the sodium:solute symporter (SSF) (TC 2.A.21) family.</text>
</comment>
<keyword evidence="9 12" id="KW-0472">Membrane</keyword>
<dbReference type="PANTHER" id="PTHR42985">
    <property type="entry name" value="SODIUM-COUPLED MONOCARBOXYLATE TRANSPORTER"/>
    <property type="match status" value="1"/>
</dbReference>
<evidence type="ECO:0000313" key="14">
    <source>
        <dbReference type="Proteomes" id="UP000014500"/>
    </source>
</evidence>
<feature type="transmembrane region" description="Helical" evidence="12">
    <location>
        <begin position="192"/>
        <end position="215"/>
    </location>
</feature>
<feature type="transmembrane region" description="Helical" evidence="12">
    <location>
        <begin position="464"/>
        <end position="485"/>
    </location>
</feature>